<dbReference type="PANTHER" id="PTHR44591">
    <property type="entry name" value="STRESS RESPONSE REGULATOR PROTEIN 1"/>
    <property type="match status" value="1"/>
</dbReference>
<evidence type="ECO:0000256" key="1">
    <source>
        <dbReference type="ARBA" id="ARBA00022553"/>
    </source>
</evidence>
<dbReference type="Pfam" id="PF00072">
    <property type="entry name" value="Response_reg"/>
    <property type="match status" value="1"/>
</dbReference>
<dbReference type="PIRSF" id="PIRSF005897">
    <property type="entry name" value="RR_PatA"/>
    <property type="match status" value="1"/>
</dbReference>
<feature type="modified residue" description="4-aspartylphosphate" evidence="3">
    <location>
        <position position="323"/>
    </location>
</feature>
<dbReference type="AlphaFoldDB" id="K9YMV8"/>
<dbReference type="GO" id="GO:0030428">
    <property type="term" value="C:cell septum"/>
    <property type="evidence" value="ECO:0007669"/>
    <property type="project" value="UniProtKB-SubCell"/>
</dbReference>
<evidence type="ECO:0000256" key="3">
    <source>
        <dbReference type="PROSITE-ProRule" id="PRU00169"/>
    </source>
</evidence>
<dbReference type="InterPro" id="IPR050595">
    <property type="entry name" value="Bact_response_regulator"/>
</dbReference>
<dbReference type="KEGG" id="csn:Cyast_2240"/>
<dbReference type="SUPFAM" id="SSF52172">
    <property type="entry name" value="CheY-like"/>
    <property type="match status" value="1"/>
</dbReference>
<gene>
    <name evidence="5" type="ordered locus">Cyast_2240</name>
</gene>
<keyword evidence="2" id="KW-0902">Two-component regulatory system</keyword>
<comment type="induction">
    <text evidence="2">By nitrogen starvation.</text>
</comment>
<dbReference type="GO" id="GO:0043158">
    <property type="term" value="P:heterocyst development"/>
    <property type="evidence" value="ECO:0007669"/>
    <property type="project" value="UniProtKB-KW"/>
</dbReference>
<dbReference type="InterPro" id="IPR024186">
    <property type="entry name" value="Sig_transdc_resp-reg_PatA"/>
</dbReference>
<dbReference type="HOGENOM" id="CLU_031371_0_0_3"/>
<organism evidence="5 6">
    <name type="scientific">Cyanobacterium stanieri (strain ATCC 29140 / PCC 7202)</name>
    <dbReference type="NCBI Taxonomy" id="292563"/>
    <lineage>
        <taxon>Bacteria</taxon>
        <taxon>Bacillati</taxon>
        <taxon>Cyanobacteriota</taxon>
        <taxon>Cyanophyceae</taxon>
        <taxon>Oscillatoriophycideae</taxon>
        <taxon>Chroococcales</taxon>
        <taxon>Geminocystaceae</taxon>
        <taxon>Cyanobacterium</taxon>
    </lineage>
</organism>
<dbReference type="PROSITE" id="PS50110">
    <property type="entry name" value="RESPONSE_REGULATORY"/>
    <property type="match status" value="1"/>
</dbReference>
<protein>
    <recommendedName>
        <fullName evidence="2">Protein PatA</fullName>
    </recommendedName>
</protein>
<comment type="function">
    <text evidence="2">Controls heterocyst pattern formation.</text>
</comment>
<evidence type="ECO:0000313" key="5">
    <source>
        <dbReference type="EMBL" id="AFZ48189.1"/>
    </source>
</evidence>
<comment type="subcellular location">
    <subcellularLocation>
        <location evidence="2">Cell septum</location>
    </subcellularLocation>
</comment>
<evidence type="ECO:0000313" key="6">
    <source>
        <dbReference type="Proteomes" id="UP000010483"/>
    </source>
</evidence>
<dbReference type="BioCyc" id="CSTA292563:G1353-2244-MONOMER"/>
<dbReference type="InterPro" id="IPR011006">
    <property type="entry name" value="CheY-like_superfamily"/>
</dbReference>
<dbReference type="GO" id="GO:0000160">
    <property type="term" value="P:phosphorelay signal transduction system"/>
    <property type="evidence" value="ECO:0007669"/>
    <property type="project" value="UniProtKB-KW"/>
</dbReference>
<reference evidence="6" key="1">
    <citation type="journal article" date="2013" name="Proc. Natl. Acad. Sci. U.S.A.">
        <title>Improving the coverage of the cyanobacterial phylum using diversity-driven genome sequencing.</title>
        <authorList>
            <person name="Shih P.M."/>
            <person name="Wu D."/>
            <person name="Latifi A."/>
            <person name="Axen S.D."/>
            <person name="Fewer D.P."/>
            <person name="Talla E."/>
            <person name="Calteau A."/>
            <person name="Cai F."/>
            <person name="Tandeau de Marsac N."/>
            <person name="Rippka R."/>
            <person name="Herdman M."/>
            <person name="Sivonen K."/>
            <person name="Coursin T."/>
            <person name="Laurent T."/>
            <person name="Goodwin L."/>
            <person name="Nolan M."/>
            <person name="Davenport K.W."/>
            <person name="Han C.S."/>
            <person name="Rubin E.M."/>
            <person name="Eisen J.A."/>
            <person name="Woyke T."/>
            <person name="Gugger M."/>
            <person name="Kerfeld C.A."/>
        </authorList>
    </citation>
    <scope>NUCLEOTIDE SEQUENCE [LARGE SCALE GENOMIC DNA]</scope>
    <source>
        <strain evidence="6">ATCC 29140 / PCC 7202</strain>
    </source>
</reference>
<dbReference type="STRING" id="292563.Cyast_2240"/>
<dbReference type="EMBL" id="CP003940">
    <property type="protein sequence ID" value="AFZ48189.1"/>
    <property type="molecule type" value="Genomic_DNA"/>
</dbReference>
<dbReference type="PANTHER" id="PTHR44591:SF23">
    <property type="entry name" value="CHEY SUBFAMILY"/>
    <property type="match status" value="1"/>
</dbReference>
<dbReference type="Proteomes" id="UP000010483">
    <property type="component" value="Chromosome"/>
</dbReference>
<dbReference type="SMART" id="SM00448">
    <property type="entry name" value="REC"/>
    <property type="match status" value="1"/>
</dbReference>
<sequence length="393" mass="45027">MDTPPTENYSVPIKGFVASKQTYLFNTLKKHQFTGELILSYPGNLEWKFYIYLGRIVYGTGGEHSVRRWRRNLGAYLPEIASDQGFLERELQWIADQEIKICWEYDLLKRWLSLEKTSRNQVLDMINAILMEIFFDLNQVPEITFLLNNDVDVPFSEQLFLIDSNKIITPAWKLWQQWLGAELGDRSPNKALVIKTPQELKLRCPPKVYQVFTKLINGRNTIRDLAWQLKRDLNQVGKLLLPYIQEGYISLNSIADLQPPVSQSTIFQPEKTRLVACIDDSPAICQTMNGIVKPAGYRFLAITDPIKAIATILASKPDIIFLDLVMPNANGYEICASVRKLSFFRNTPIIVLTSNDGMVERMRTKIVGATDFLSKPIQPDEVLQMISKYCPLT</sequence>
<accession>K9YMV8</accession>
<keyword evidence="2" id="KW-0364">Heterocyst</keyword>
<feature type="domain" description="Response regulatory" evidence="4">
    <location>
        <begin position="274"/>
        <end position="390"/>
    </location>
</feature>
<proteinExistence type="evidence at transcript level"/>
<dbReference type="Gene3D" id="3.40.50.2300">
    <property type="match status" value="1"/>
</dbReference>
<keyword evidence="1 3" id="KW-0597">Phosphoprotein</keyword>
<name>K9YMV8_CYASC</name>
<dbReference type="InterPro" id="IPR025497">
    <property type="entry name" value="PatA-like_N"/>
</dbReference>
<dbReference type="InterPro" id="IPR001789">
    <property type="entry name" value="Sig_transdc_resp-reg_receiver"/>
</dbReference>
<evidence type="ECO:0000256" key="2">
    <source>
        <dbReference type="PIRNR" id="PIRNR005897"/>
    </source>
</evidence>
<dbReference type="Pfam" id="PF14332">
    <property type="entry name" value="DUF4388"/>
    <property type="match status" value="1"/>
</dbReference>
<keyword evidence="6" id="KW-1185">Reference proteome</keyword>
<evidence type="ECO:0000259" key="4">
    <source>
        <dbReference type="PROSITE" id="PS50110"/>
    </source>
</evidence>
<dbReference type="eggNOG" id="COG3706">
    <property type="taxonomic scope" value="Bacteria"/>
</dbReference>